<protein>
    <submittedName>
        <fullName evidence="11">Uncharacterized protein</fullName>
    </submittedName>
</protein>
<name>A0A914E386_9BILA</name>
<evidence type="ECO:0000256" key="4">
    <source>
        <dbReference type="ARBA" id="ARBA00022692"/>
    </source>
</evidence>
<dbReference type="Proteomes" id="UP000887540">
    <property type="component" value="Unplaced"/>
</dbReference>
<comment type="similarity">
    <text evidence="2 8">Belongs to the MIP/aquaporin (TC 1.A.8) family.</text>
</comment>
<keyword evidence="6 9" id="KW-0472">Membrane</keyword>
<dbReference type="WBParaSite" id="ACRNAN_scaffold535.g13148.t1">
    <property type="protein sequence ID" value="ACRNAN_scaffold535.g13148.t1"/>
    <property type="gene ID" value="ACRNAN_scaffold535.g13148"/>
</dbReference>
<dbReference type="GO" id="GO:0015254">
    <property type="term" value="F:glycerol channel activity"/>
    <property type="evidence" value="ECO:0007669"/>
    <property type="project" value="TreeGrafter"/>
</dbReference>
<evidence type="ECO:0000256" key="5">
    <source>
        <dbReference type="ARBA" id="ARBA00022989"/>
    </source>
</evidence>
<evidence type="ECO:0000256" key="6">
    <source>
        <dbReference type="ARBA" id="ARBA00023136"/>
    </source>
</evidence>
<dbReference type="InterPro" id="IPR000425">
    <property type="entry name" value="MIP"/>
</dbReference>
<dbReference type="PRINTS" id="PR00783">
    <property type="entry name" value="MINTRINSICP"/>
</dbReference>
<dbReference type="Pfam" id="PF00230">
    <property type="entry name" value="MIP"/>
    <property type="match status" value="1"/>
</dbReference>
<feature type="transmembrane region" description="Helical" evidence="9">
    <location>
        <begin position="92"/>
        <end position="109"/>
    </location>
</feature>
<comment type="subcellular location">
    <subcellularLocation>
        <location evidence="1">Membrane</location>
        <topology evidence="1">Multi-pass membrane protein</topology>
    </subcellularLocation>
</comment>
<feature type="transmembrane region" description="Helical" evidence="9">
    <location>
        <begin position="309"/>
        <end position="332"/>
    </location>
</feature>
<evidence type="ECO:0000256" key="9">
    <source>
        <dbReference type="SAM" id="Phobius"/>
    </source>
</evidence>
<keyword evidence="3 8" id="KW-0813">Transport</keyword>
<feature type="transmembrane region" description="Helical" evidence="9">
    <location>
        <begin position="130"/>
        <end position="151"/>
    </location>
</feature>
<dbReference type="GO" id="GO:0016323">
    <property type="term" value="C:basolateral plasma membrane"/>
    <property type="evidence" value="ECO:0007669"/>
    <property type="project" value="TreeGrafter"/>
</dbReference>
<dbReference type="PANTHER" id="PTHR43829:SF4">
    <property type="entry name" value="AQUAPORIN-9"/>
    <property type="match status" value="1"/>
</dbReference>
<dbReference type="SUPFAM" id="SSF81338">
    <property type="entry name" value="Aquaporin-like"/>
    <property type="match status" value="1"/>
</dbReference>
<evidence type="ECO:0000313" key="11">
    <source>
        <dbReference type="WBParaSite" id="ACRNAN_scaffold535.g13148.t1"/>
    </source>
</evidence>
<dbReference type="Gene3D" id="1.20.1080.10">
    <property type="entry name" value="Glycerol uptake facilitator protein"/>
    <property type="match status" value="1"/>
</dbReference>
<dbReference type="GO" id="GO:0015250">
    <property type="term" value="F:water channel activity"/>
    <property type="evidence" value="ECO:0007669"/>
    <property type="project" value="TreeGrafter"/>
</dbReference>
<proteinExistence type="inferred from homology"/>
<dbReference type="InterPro" id="IPR023271">
    <property type="entry name" value="Aquaporin-like"/>
</dbReference>
<keyword evidence="10" id="KW-1185">Reference proteome</keyword>
<organism evidence="10 11">
    <name type="scientific">Acrobeloides nanus</name>
    <dbReference type="NCBI Taxonomy" id="290746"/>
    <lineage>
        <taxon>Eukaryota</taxon>
        <taxon>Metazoa</taxon>
        <taxon>Ecdysozoa</taxon>
        <taxon>Nematoda</taxon>
        <taxon>Chromadorea</taxon>
        <taxon>Rhabditida</taxon>
        <taxon>Tylenchina</taxon>
        <taxon>Cephalobomorpha</taxon>
        <taxon>Cephaloboidea</taxon>
        <taxon>Cephalobidae</taxon>
        <taxon>Acrobeloides</taxon>
    </lineage>
</organism>
<keyword evidence="5 9" id="KW-1133">Transmembrane helix</keyword>
<evidence type="ECO:0000256" key="8">
    <source>
        <dbReference type="RuleBase" id="RU000477"/>
    </source>
</evidence>
<evidence type="ECO:0000256" key="2">
    <source>
        <dbReference type="ARBA" id="ARBA00006175"/>
    </source>
</evidence>
<keyword evidence="4 8" id="KW-0812">Transmembrane</keyword>
<feature type="transmembrane region" description="Helical" evidence="9">
    <location>
        <begin position="227"/>
        <end position="247"/>
    </location>
</feature>
<dbReference type="InterPro" id="IPR050363">
    <property type="entry name" value="MIP/Aquaporin"/>
</dbReference>
<evidence type="ECO:0000256" key="7">
    <source>
        <dbReference type="ARBA" id="ARBA00045280"/>
    </source>
</evidence>
<evidence type="ECO:0000256" key="3">
    <source>
        <dbReference type="ARBA" id="ARBA00022448"/>
    </source>
</evidence>
<dbReference type="PANTHER" id="PTHR43829">
    <property type="entry name" value="AQUAPORIN OR AQUAGLYCEROPORIN RELATED"/>
    <property type="match status" value="1"/>
</dbReference>
<sequence>MTISQHKSDNIFTATPYDPELAKYGDIKIDPEPNNNYEEKRKFSLPWKKYSTATTAYSTTSEPEEPRRSLKQRIQYKVLGHIQVKNQYVREFLAEFIAMFFFLLIGTSANVQARKAFGGMTNPNTTNISFAWGFGFMFAVYLAASISGAHLNPAITFCSWVLGDLPLIKVFTYSFAQLLGAFCGSGISFIGHLDDINKIGNNEFVVYGVNATAGLFTTYAADHVSTVGAFFDQLIGTSILSGCITLITDKRLKIPPCLVPILAGLLMTMIALSYGANAGFANNPARDLGPRLFTLAVGYGTDTFTYKNYYFWIPLIAPFPGAIIGCLVYKLFVGLHGGEVSMDMNLNIVTEKESVKNR</sequence>
<feature type="transmembrane region" description="Helical" evidence="9">
    <location>
        <begin position="254"/>
        <end position="276"/>
    </location>
</feature>
<accession>A0A914E386</accession>
<evidence type="ECO:0000313" key="10">
    <source>
        <dbReference type="Proteomes" id="UP000887540"/>
    </source>
</evidence>
<comment type="function">
    <text evidence="7">Aquaglyceroporin that may modulate the water content and osmolytes during anhydrobiosis.</text>
</comment>
<feature type="transmembrane region" description="Helical" evidence="9">
    <location>
        <begin position="171"/>
        <end position="192"/>
    </location>
</feature>
<dbReference type="CDD" id="cd00333">
    <property type="entry name" value="MIP"/>
    <property type="match status" value="1"/>
</dbReference>
<dbReference type="NCBIfam" id="TIGR00861">
    <property type="entry name" value="MIP"/>
    <property type="match status" value="1"/>
</dbReference>
<reference evidence="11" key="1">
    <citation type="submission" date="2022-11" db="UniProtKB">
        <authorList>
            <consortium name="WormBaseParasite"/>
        </authorList>
    </citation>
    <scope>IDENTIFICATION</scope>
</reference>
<dbReference type="AlphaFoldDB" id="A0A914E386"/>
<evidence type="ECO:0000256" key="1">
    <source>
        <dbReference type="ARBA" id="ARBA00004141"/>
    </source>
</evidence>